<dbReference type="InterPro" id="IPR036633">
    <property type="entry name" value="Prn/Lys/Arg_de-COase_C_sf"/>
</dbReference>
<evidence type="ECO:0000256" key="1">
    <source>
        <dbReference type="ARBA" id="ARBA00001933"/>
    </source>
</evidence>
<evidence type="ECO:0000256" key="2">
    <source>
        <dbReference type="ARBA" id="ARBA00010671"/>
    </source>
</evidence>
<dbReference type="Gene3D" id="3.90.100.10">
    <property type="entry name" value="Orn/Lys/Arg decarboxylase, C-terminal domain"/>
    <property type="match status" value="1"/>
</dbReference>
<evidence type="ECO:0000259" key="6">
    <source>
        <dbReference type="Pfam" id="PF01276"/>
    </source>
</evidence>
<dbReference type="RefSeq" id="WP_014676795.1">
    <property type="nucleotide sequence ID" value="NZ_KQ948353.1"/>
</dbReference>
<feature type="domain" description="Orn/Lys/Arg decarboxylases family 1 pyridoxal-P attachment site" evidence="6">
    <location>
        <begin position="7"/>
        <end position="315"/>
    </location>
</feature>
<dbReference type="InterPro" id="IPR015421">
    <property type="entry name" value="PyrdxlP-dep_Trfase_major"/>
</dbReference>
<dbReference type="Pfam" id="PF01276">
    <property type="entry name" value="OKR_DC_1"/>
    <property type="match status" value="1"/>
</dbReference>
<dbReference type="InterPro" id="IPR052357">
    <property type="entry name" value="Orn_Lys_Arg_decarboxylase-I"/>
</dbReference>
<evidence type="ECO:0000256" key="5">
    <source>
        <dbReference type="ARBA" id="ARBA00023239"/>
    </source>
</evidence>
<dbReference type="PANTHER" id="PTHR43277:SF4">
    <property type="entry name" value="ARGININE DECARBOXYLASE"/>
    <property type="match status" value="1"/>
</dbReference>
<comment type="similarity">
    <text evidence="2">Belongs to the Orn/Lys/Arg decarboxylase class-I family.</text>
</comment>
<organism evidence="8 9">
    <name type="scientific">Streptomyces corchorusii</name>
    <name type="common">Streptomyces chibaensis</name>
    <dbReference type="NCBI Taxonomy" id="1903"/>
    <lineage>
        <taxon>Bacteria</taxon>
        <taxon>Bacillati</taxon>
        <taxon>Actinomycetota</taxon>
        <taxon>Actinomycetes</taxon>
        <taxon>Kitasatosporales</taxon>
        <taxon>Streptomycetaceae</taxon>
        <taxon>Streptomyces</taxon>
    </lineage>
</organism>
<evidence type="ECO:0000313" key="8">
    <source>
        <dbReference type="EMBL" id="KUN31167.1"/>
    </source>
</evidence>
<dbReference type="InterPro" id="IPR015424">
    <property type="entry name" value="PyrdxlP-dep_Trfase"/>
</dbReference>
<name>A0A124HP57_STRCK</name>
<reference evidence="8 9" key="1">
    <citation type="submission" date="2015-10" db="EMBL/GenBank/DDBJ databases">
        <title>Draft genome sequence of Streptomyces corchorusii DSM 40340, type strain for the species Streptomyces corchorusii.</title>
        <authorList>
            <person name="Ruckert C."/>
            <person name="Winkler A."/>
            <person name="Kalinowski J."/>
            <person name="Kampfer P."/>
            <person name="Glaeser S."/>
        </authorList>
    </citation>
    <scope>NUCLEOTIDE SEQUENCE [LARGE SCALE GENOMIC DNA]</scope>
    <source>
        <strain evidence="8 9">DSM 40340</strain>
    </source>
</reference>
<dbReference type="Gene3D" id="3.40.640.10">
    <property type="entry name" value="Type I PLP-dependent aspartate aminotransferase-like (Major domain)"/>
    <property type="match status" value="1"/>
</dbReference>
<dbReference type="InterPro" id="IPR000310">
    <property type="entry name" value="Orn/Lys/Arg_deCO2ase_major_dom"/>
</dbReference>
<sequence length="487" mass="52781">MDHSRVPVLEALQEFRRRGDVAYGPPGHKQGRGTDPRVAEILGLDVFRSDVLSLNGLDDRRQSQGVLEQAQELMADAVGAEHAFFSTCGSSLSVKTAMCSVAGPGEKLLLSRNAHKSVIAAVIINGVEPVWVHPKFDAERHMAHPPEADDVRNRLREHPDAKGMLLITPTDWGTCADVRAVADACHASDVPLIVDEAWGAHLPFHPELPVWGMNADADLVVTSVHKMGGAIEQSSVFHLQHDRVSPTVLKQREDLLGTTSASSLVYAALDGWRRQMVEQGHDLLDAALHRAERVRALLRELPGLRVMGGEVVQEDLAAEFDPLKIVVDVRDLGISGMQAAEWLRANCHVDVGGSDTCRISASITHADDDATEKLLVESVRSLVERADTIERRPAVHLPEPRALELEQAVLPRDAFFGPAEDVPAERAVGRIAAETISPYPPGVPVVAPGEVITAEIVDYLRSGIAHGFLIPDAADSSLETLRVVARP</sequence>
<protein>
    <submittedName>
        <fullName evidence="8">Ornithine decarboxylase</fullName>
    </submittedName>
</protein>
<feature type="domain" description="Orn/Lys/Arg decarboxylase C-terminal" evidence="7">
    <location>
        <begin position="417"/>
        <end position="462"/>
    </location>
</feature>
<dbReference type="Pfam" id="PF03711">
    <property type="entry name" value="OKR_DC_1_C"/>
    <property type="match status" value="1"/>
</dbReference>
<accession>A0A124HP57</accession>
<keyword evidence="3" id="KW-0210">Decarboxylase</keyword>
<gene>
    <name evidence="8" type="ORF">AQJ11_08570</name>
</gene>
<comment type="cofactor">
    <cofactor evidence="1">
        <name>pyridoxal 5'-phosphate</name>
        <dbReference type="ChEBI" id="CHEBI:597326"/>
    </cofactor>
</comment>
<dbReference type="EMBL" id="LMWP01000007">
    <property type="protein sequence ID" value="KUN31167.1"/>
    <property type="molecule type" value="Genomic_DNA"/>
</dbReference>
<dbReference type="SUPFAM" id="SSF55904">
    <property type="entry name" value="Ornithine decarboxylase C-terminal domain"/>
    <property type="match status" value="1"/>
</dbReference>
<dbReference type="AlphaFoldDB" id="A0A124HP57"/>
<keyword evidence="5" id="KW-0456">Lyase</keyword>
<proteinExistence type="inferred from homology"/>
<evidence type="ECO:0000259" key="7">
    <source>
        <dbReference type="Pfam" id="PF03711"/>
    </source>
</evidence>
<dbReference type="SUPFAM" id="SSF53383">
    <property type="entry name" value="PLP-dependent transferases"/>
    <property type="match status" value="1"/>
</dbReference>
<keyword evidence="4" id="KW-0663">Pyridoxal phosphate</keyword>
<dbReference type="GO" id="GO:0016831">
    <property type="term" value="F:carboxy-lyase activity"/>
    <property type="evidence" value="ECO:0007669"/>
    <property type="project" value="UniProtKB-KW"/>
</dbReference>
<comment type="caution">
    <text evidence="8">The sequence shown here is derived from an EMBL/GenBank/DDBJ whole genome shotgun (WGS) entry which is preliminary data.</text>
</comment>
<keyword evidence="9" id="KW-1185">Reference proteome</keyword>
<dbReference type="PANTHER" id="PTHR43277">
    <property type="entry name" value="ARGININE DECARBOXYLASE"/>
    <property type="match status" value="1"/>
</dbReference>
<dbReference type="Proteomes" id="UP000053398">
    <property type="component" value="Unassembled WGS sequence"/>
</dbReference>
<evidence type="ECO:0000313" key="9">
    <source>
        <dbReference type="Proteomes" id="UP000053398"/>
    </source>
</evidence>
<evidence type="ECO:0000256" key="4">
    <source>
        <dbReference type="ARBA" id="ARBA00022898"/>
    </source>
</evidence>
<evidence type="ECO:0000256" key="3">
    <source>
        <dbReference type="ARBA" id="ARBA00022793"/>
    </source>
</evidence>
<dbReference type="InterPro" id="IPR008286">
    <property type="entry name" value="Prn/Lys/Arg_de-COase_C"/>
</dbReference>